<accession>A0A5C3M2Z0</accession>
<dbReference type="InterPro" id="IPR036322">
    <property type="entry name" value="WD40_repeat_dom_sf"/>
</dbReference>
<dbReference type="Pfam" id="PF00400">
    <property type="entry name" value="WD40"/>
    <property type="match status" value="6"/>
</dbReference>
<evidence type="ECO:0000256" key="1">
    <source>
        <dbReference type="ARBA" id="ARBA00022574"/>
    </source>
</evidence>
<keyword evidence="7" id="KW-1185">Reference proteome</keyword>
<dbReference type="PROSITE" id="PS00678">
    <property type="entry name" value="WD_REPEATS_1"/>
    <property type="match status" value="3"/>
</dbReference>
<feature type="repeat" description="WD" evidence="3">
    <location>
        <begin position="874"/>
        <end position="915"/>
    </location>
</feature>
<keyword evidence="1 3" id="KW-0853">WD repeat</keyword>
<dbReference type="SUPFAM" id="SSF52540">
    <property type="entry name" value="P-loop containing nucleoside triphosphate hydrolases"/>
    <property type="match status" value="1"/>
</dbReference>
<dbReference type="Gene3D" id="2.130.10.10">
    <property type="entry name" value="YVTN repeat-like/Quinoprotein amine dehydrogenase"/>
    <property type="match status" value="4"/>
</dbReference>
<dbReference type="InterPro" id="IPR011044">
    <property type="entry name" value="Quino_amine_DH_bsu"/>
</dbReference>
<dbReference type="PROSITE" id="PS50082">
    <property type="entry name" value="WD_REPEATS_2"/>
    <property type="match status" value="6"/>
</dbReference>
<feature type="repeat" description="WD" evidence="3">
    <location>
        <begin position="916"/>
        <end position="957"/>
    </location>
</feature>
<evidence type="ECO:0000313" key="7">
    <source>
        <dbReference type="Proteomes" id="UP000308652"/>
    </source>
</evidence>
<evidence type="ECO:0000256" key="4">
    <source>
        <dbReference type="SAM" id="MobiDB-lite"/>
    </source>
</evidence>
<dbReference type="Gene3D" id="3.40.50.300">
    <property type="entry name" value="P-loop containing nucleotide triphosphate hydrolases"/>
    <property type="match status" value="1"/>
</dbReference>
<name>A0A5C3M2Z0_9AGAR</name>
<dbReference type="InterPro" id="IPR019775">
    <property type="entry name" value="WD40_repeat_CS"/>
</dbReference>
<evidence type="ECO:0000256" key="2">
    <source>
        <dbReference type="ARBA" id="ARBA00022737"/>
    </source>
</evidence>
<feature type="repeat" description="WD" evidence="3">
    <location>
        <begin position="788"/>
        <end position="829"/>
    </location>
</feature>
<protein>
    <recommendedName>
        <fullName evidence="5">NACHT domain-containing protein</fullName>
    </recommendedName>
</protein>
<dbReference type="CDD" id="cd00200">
    <property type="entry name" value="WD40"/>
    <property type="match status" value="1"/>
</dbReference>
<feature type="domain" description="NACHT" evidence="5">
    <location>
        <begin position="119"/>
        <end position="266"/>
    </location>
</feature>
<keyword evidence="2" id="KW-0677">Repeat</keyword>
<dbReference type="InterPro" id="IPR027417">
    <property type="entry name" value="P-loop_NTPase"/>
</dbReference>
<dbReference type="PROSITE" id="PS50837">
    <property type="entry name" value="NACHT"/>
    <property type="match status" value="1"/>
</dbReference>
<dbReference type="InterPro" id="IPR007111">
    <property type="entry name" value="NACHT_NTPase"/>
</dbReference>
<evidence type="ECO:0000256" key="3">
    <source>
        <dbReference type="PROSITE-ProRule" id="PRU00221"/>
    </source>
</evidence>
<dbReference type="InterPro" id="IPR001680">
    <property type="entry name" value="WD40_rpt"/>
</dbReference>
<sequence length="1228" mass="137434">MPTSQLEQLSPPRSPHSSIGPFANASNFSINHSNFYEVGGNLTVNNVRHIEEDVEHGLKSLLLTKSDKEQQECFNRLHHVIEAPYNSLARESASGCLDGTRTEVLQTIQKWIVSSDGTSLFWLNGMAGTGKSSIAHSIAALYDKKHTLGASFFFSRDQQATRETMFLFQSIAFQLGNKYPMMKIAIIDALKRDQTLLSSNLRTQLRELVLSPLFNCDVSPQIPIIIVLDALDECEDDDSVTKIIDIFVTEIGERSFPLKIFATSRPERHLRHKFETLAAQGFSTRFILHEIEPEHVKFDIKYFIRHAVEYIAGRNHKRGLWATEDEMDTLVDISAGMFIVASTAVAFIRPVRGSPDPRARLQILLDSWKNKSPENNDHPLAYIDRIYTQILSRSLEGMNEKAVTRVRMIVGTIILLYARLTSTGLSGLLQLDEDQLLYSLEELQSVILVPIESYRPIQAFHLSFHDYLTSRVRCADPRFFINAPVVHSQIAHFCFERMMKSLKKGMQSKNPFRILNNTTLAEELKYSCQYWALHIAECLLGQDLLSSLQIFAFTKILYWVEALSIIGDLKGGVSSIKKARMKLQLLKGVSSDLLQILHDAEKFMIDFYLPISQSPIHVYNSALVFTPRQTLLYRTFSSDLPDTPKLTHGFQTDWDPFLRKIDVFFNHSTAAISQDGTRVALGVDDGTVRIWNVHDGSEYCRLEGRSEHNWPRVIALSHDESRLASGSYGHDIQIWSIRLGDLLFSLHGHQNWVQCISFSSKDSLLATGSLDKTIRIWDLDSDSQLYNLDGHTGAVNSVVFSYDNRYIISGSDDMSIRIWGVSCGIQLHKLDGHLHAIWSVAISHDSTLIASGSGDSTVRIWKLGSSNNKYAELMNGHTQAVRSIALSSEDDILVTGSEDTTICIWDIRSGEKIDVLHGNLDAISSVAISRDGTCIVSSSKDGTLRIWDITSLKGRKRSDVNLEMYMKPSSLTPKALWKPVITKVLSKVIGNEKIPSKTKSLPKIGLDVEVKNNTFGSLLTSVVKPKLSTELYGAIAIAVSSNGSRVAISYNNRILTIWNADQAVQMHRIICKGSMQRLHFSQDVSRLISYSDEAKVIVVWDTEGGSILFQDPCPSYQYYSEVSLSPREDRIIAEYPTSVNVLSEIVQQAGSHTLPLPMYAMPNCPADANTQIQVSKHVLRASGWVLDGQREVCWVPSKFRGVHAFGGGLLATSSRSGNVVLLRLSNTS</sequence>
<evidence type="ECO:0000259" key="5">
    <source>
        <dbReference type="PROSITE" id="PS50837"/>
    </source>
</evidence>
<feature type="repeat" description="WD" evidence="3">
    <location>
        <begin position="746"/>
        <end position="787"/>
    </location>
</feature>
<reference evidence="6 7" key="1">
    <citation type="journal article" date="2019" name="Nat. Ecol. Evol.">
        <title>Megaphylogeny resolves global patterns of mushroom evolution.</title>
        <authorList>
            <person name="Varga T."/>
            <person name="Krizsan K."/>
            <person name="Foldi C."/>
            <person name="Dima B."/>
            <person name="Sanchez-Garcia M."/>
            <person name="Sanchez-Ramirez S."/>
            <person name="Szollosi G.J."/>
            <person name="Szarkandi J.G."/>
            <person name="Papp V."/>
            <person name="Albert L."/>
            <person name="Andreopoulos W."/>
            <person name="Angelini C."/>
            <person name="Antonin V."/>
            <person name="Barry K.W."/>
            <person name="Bougher N.L."/>
            <person name="Buchanan P."/>
            <person name="Buyck B."/>
            <person name="Bense V."/>
            <person name="Catcheside P."/>
            <person name="Chovatia M."/>
            <person name="Cooper J."/>
            <person name="Damon W."/>
            <person name="Desjardin D."/>
            <person name="Finy P."/>
            <person name="Geml J."/>
            <person name="Haridas S."/>
            <person name="Hughes K."/>
            <person name="Justo A."/>
            <person name="Karasinski D."/>
            <person name="Kautmanova I."/>
            <person name="Kiss B."/>
            <person name="Kocsube S."/>
            <person name="Kotiranta H."/>
            <person name="LaButti K.M."/>
            <person name="Lechner B.E."/>
            <person name="Liimatainen K."/>
            <person name="Lipzen A."/>
            <person name="Lukacs Z."/>
            <person name="Mihaltcheva S."/>
            <person name="Morgado L.N."/>
            <person name="Niskanen T."/>
            <person name="Noordeloos M.E."/>
            <person name="Ohm R.A."/>
            <person name="Ortiz-Santana B."/>
            <person name="Ovrebo C."/>
            <person name="Racz N."/>
            <person name="Riley R."/>
            <person name="Savchenko A."/>
            <person name="Shiryaev A."/>
            <person name="Soop K."/>
            <person name="Spirin V."/>
            <person name="Szebenyi C."/>
            <person name="Tomsovsky M."/>
            <person name="Tulloss R.E."/>
            <person name="Uehling J."/>
            <person name="Grigoriev I.V."/>
            <person name="Vagvolgyi C."/>
            <person name="Papp T."/>
            <person name="Martin F.M."/>
            <person name="Miettinen O."/>
            <person name="Hibbett D.S."/>
            <person name="Nagy L.G."/>
        </authorList>
    </citation>
    <scope>NUCLEOTIDE SEQUENCE [LARGE SCALE GENOMIC DNA]</scope>
    <source>
        <strain evidence="6 7">CBS 166.37</strain>
    </source>
</reference>
<dbReference type="InterPro" id="IPR020472">
    <property type="entry name" value="WD40_PAC1"/>
</dbReference>
<dbReference type="STRING" id="68775.A0A5C3M2Z0"/>
<dbReference type="PRINTS" id="PR00320">
    <property type="entry name" value="GPROTEINBRPT"/>
</dbReference>
<dbReference type="InterPro" id="IPR056884">
    <property type="entry name" value="NPHP3-like_N"/>
</dbReference>
<dbReference type="SUPFAM" id="SSF50969">
    <property type="entry name" value="YVTN repeat-like/Quinoprotein amine dehydrogenase"/>
    <property type="match status" value="1"/>
</dbReference>
<dbReference type="SMART" id="SM00320">
    <property type="entry name" value="WD40"/>
    <property type="match status" value="8"/>
</dbReference>
<dbReference type="PANTHER" id="PTHR19848">
    <property type="entry name" value="WD40 REPEAT PROTEIN"/>
    <property type="match status" value="1"/>
</dbReference>
<gene>
    <name evidence="6" type="ORF">BDQ12DRAFT_722513</name>
</gene>
<feature type="repeat" description="WD" evidence="3">
    <location>
        <begin position="830"/>
        <end position="871"/>
    </location>
</feature>
<organism evidence="6 7">
    <name type="scientific">Crucibulum laeve</name>
    <dbReference type="NCBI Taxonomy" id="68775"/>
    <lineage>
        <taxon>Eukaryota</taxon>
        <taxon>Fungi</taxon>
        <taxon>Dikarya</taxon>
        <taxon>Basidiomycota</taxon>
        <taxon>Agaricomycotina</taxon>
        <taxon>Agaricomycetes</taxon>
        <taxon>Agaricomycetidae</taxon>
        <taxon>Agaricales</taxon>
        <taxon>Agaricineae</taxon>
        <taxon>Nidulariaceae</taxon>
        <taxon>Crucibulum</taxon>
    </lineage>
</organism>
<dbReference type="Proteomes" id="UP000308652">
    <property type="component" value="Unassembled WGS sequence"/>
</dbReference>
<evidence type="ECO:0000313" key="6">
    <source>
        <dbReference type="EMBL" id="TFK39123.1"/>
    </source>
</evidence>
<dbReference type="Pfam" id="PF24883">
    <property type="entry name" value="NPHP3_N"/>
    <property type="match status" value="1"/>
</dbReference>
<dbReference type="PANTHER" id="PTHR19848:SF8">
    <property type="entry name" value="F-BOX AND WD REPEAT DOMAIN CONTAINING 7"/>
    <property type="match status" value="1"/>
</dbReference>
<dbReference type="PROSITE" id="PS50294">
    <property type="entry name" value="WD_REPEATS_REGION"/>
    <property type="match status" value="5"/>
</dbReference>
<proteinExistence type="predicted"/>
<dbReference type="EMBL" id="ML213600">
    <property type="protein sequence ID" value="TFK39123.1"/>
    <property type="molecule type" value="Genomic_DNA"/>
</dbReference>
<dbReference type="InterPro" id="IPR015943">
    <property type="entry name" value="WD40/YVTN_repeat-like_dom_sf"/>
</dbReference>
<feature type="repeat" description="WD" evidence="3">
    <location>
        <begin position="671"/>
        <end position="701"/>
    </location>
</feature>
<dbReference type="SUPFAM" id="SSF50978">
    <property type="entry name" value="WD40 repeat-like"/>
    <property type="match status" value="1"/>
</dbReference>
<dbReference type="AlphaFoldDB" id="A0A5C3M2Z0"/>
<feature type="region of interest" description="Disordered" evidence="4">
    <location>
        <begin position="1"/>
        <end position="20"/>
    </location>
</feature>
<dbReference type="OrthoDB" id="3027122at2759"/>